<accession>A0ABT2KF79</accession>
<comment type="subcellular location">
    <subcellularLocation>
        <location evidence="1 14">Cell outer membrane</location>
        <topology evidence="1 14">Multi-pass membrane protein</topology>
    </subcellularLocation>
</comment>
<dbReference type="Pfam" id="PF07715">
    <property type="entry name" value="Plug"/>
    <property type="match status" value="1"/>
</dbReference>
<keyword evidence="13 14" id="KW-0998">Cell outer membrane</keyword>
<dbReference type="PROSITE" id="PS52016">
    <property type="entry name" value="TONB_DEPENDENT_REC_3"/>
    <property type="match status" value="1"/>
</dbReference>
<dbReference type="SUPFAM" id="SSF56935">
    <property type="entry name" value="Porins"/>
    <property type="match status" value="1"/>
</dbReference>
<comment type="caution">
    <text evidence="20">The sequence shown here is derived from an EMBL/GenBank/DDBJ whole genome shotgun (WGS) entry which is preliminary data.</text>
</comment>
<dbReference type="CDD" id="cd01347">
    <property type="entry name" value="ligand_gated_channel"/>
    <property type="match status" value="1"/>
</dbReference>
<dbReference type="Gene3D" id="2.170.130.10">
    <property type="entry name" value="TonB-dependent receptor, plug domain"/>
    <property type="match status" value="1"/>
</dbReference>
<dbReference type="Gene3D" id="2.40.170.20">
    <property type="entry name" value="TonB-dependent receptor, beta-barrel domain"/>
    <property type="match status" value="1"/>
</dbReference>
<evidence type="ECO:0000313" key="20">
    <source>
        <dbReference type="EMBL" id="MCT4334933.1"/>
    </source>
</evidence>
<dbReference type="InterPro" id="IPR039426">
    <property type="entry name" value="TonB-dep_rcpt-like"/>
</dbReference>
<dbReference type="InterPro" id="IPR010105">
    <property type="entry name" value="TonB_sidphr_rcpt"/>
</dbReference>
<dbReference type="EMBL" id="JANAVZ010000027">
    <property type="protein sequence ID" value="MCT4334933.1"/>
    <property type="molecule type" value="Genomic_DNA"/>
</dbReference>
<evidence type="ECO:0000256" key="3">
    <source>
        <dbReference type="ARBA" id="ARBA00022448"/>
    </source>
</evidence>
<evidence type="ECO:0000256" key="8">
    <source>
        <dbReference type="ARBA" id="ARBA00023004"/>
    </source>
</evidence>
<evidence type="ECO:0000256" key="15">
    <source>
        <dbReference type="PROSITE-ProRule" id="PRU10144"/>
    </source>
</evidence>
<dbReference type="Proteomes" id="UP001320702">
    <property type="component" value="Unassembled WGS sequence"/>
</dbReference>
<dbReference type="InterPro" id="IPR036942">
    <property type="entry name" value="Beta-barrel_TonB_sf"/>
</dbReference>
<feature type="signal peptide" evidence="17">
    <location>
        <begin position="1"/>
        <end position="19"/>
    </location>
</feature>
<protein>
    <submittedName>
        <fullName evidence="20">TonB-dependent siderophore receptor</fullName>
    </submittedName>
</protein>
<evidence type="ECO:0000256" key="10">
    <source>
        <dbReference type="ARBA" id="ARBA00023077"/>
    </source>
</evidence>
<sequence>MKRPITLAGLLLASTALNASFLSAQEAILLDPITIHATGNSDDVRPAFGGQVTDGASLGLMGARSTLEAPFAVQGFTSKLAADQQARALADVVQNDPAVTLALPRSSYRDAFRLRGFTFSSYDTLFDGLPAMTPNQRILPQNYERIEVLKGPNSFLNGYAMGGAIGGAINVVPKRAEETETRELTFGVASDTQASAHLDWGRRFSDGQFGVRTNLVLQGGDLAIDGQSEGIGSVAAALDYKDDRFRASLDLNYQETSFDQPDWYYALAPGAEVPDAPKASANLSYPWAHYDTRDMAAIAGVEYDFSDSWTGFARFGYEESKTEGIYAAPSNLQANGDFDVTGYSFPSGNRGRVLQAGVKGHFNTGAVGHRVVIAATRDDRWIASTRSGPLTSGSSNLYTPGAVAAPPPGSSIRLSTLGDTARSRFTSLALADTMSLFSDQVLLTFGGRLQRIETENFGRGTAYDDQKFSPSVGLVWRATPEISVYANYAESLQSGPTAPFSAANAGEIFAPFAAEQVELGVKYETANWGGALSLYQISQPSGITDPVSRIFDLNGEQENRGLELSLYGEPTEGLRVLGGLAVLDSELKRTANGTFDGNRPVGTPEFQSSVALEWDLPSVDGLTLTGRASYMSSQFADEANSQKLDAWARYDIGMRYLWSRGVQSPVVFRAAVENVLGEDYWSSASGGLTSGISRGAPRTFLVNATVQF</sequence>
<evidence type="ECO:0000259" key="19">
    <source>
        <dbReference type="Pfam" id="PF07715"/>
    </source>
</evidence>
<keyword evidence="5" id="KW-0410">Iron transport</keyword>
<feature type="domain" description="TonB-dependent receptor-like beta-barrel" evidence="18">
    <location>
        <begin position="251"/>
        <end position="675"/>
    </location>
</feature>
<feature type="chain" id="PRO_5046625006" evidence="17">
    <location>
        <begin position="20"/>
        <end position="708"/>
    </location>
</feature>
<keyword evidence="7 17" id="KW-0732">Signal</keyword>
<dbReference type="NCBIfam" id="TIGR01783">
    <property type="entry name" value="TonB-siderophor"/>
    <property type="match status" value="1"/>
</dbReference>
<name>A0ABT2KF79_9RHOB</name>
<gene>
    <name evidence="20" type="ORF">MU516_19040</name>
</gene>
<evidence type="ECO:0000256" key="6">
    <source>
        <dbReference type="ARBA" id="ARBA00022692"/>
    </source>
</evidence>
<evidence type="ECO:0000256" key="17">
    <source>
        <dbReference type="SAM" id="SignalP"/>
    </source>
</evidence>
<dbReference type="InterPro" id="IPR010917">
    <property type="entry name" value="TonB_rcpt_CS"/>
</dbReference>
<evidence type="ECO:0000256" key="4">
    <source>
        <dbReference type="ARBA" id="ARBA00022452"/>
    </source>
</evidence>
<evidence type="ECO:0000256" key="2">
    <source>
        <dbReference type="ARBA" id="ARBA00009810"/>
    </source>
</evidence>
<evidence type="ECO:0000256" key="12">
    <source>
        <dbReference type="ARBA" id="ARBA00023170"/>
    </source>
</evidence>
<keyword evidence="12 20" id="KW-0675">Receptor</keyword>
<feature type="short sequence motif" description="TonB C-terminal box" evidence="15">
    <location>
        <begin position="691"/>
        <end position="708"/>
    </location>
</feature>
<keyword evidence="10 16" id="KW-0798">TonB box</keyword>
<dbReference type="RefSeq" id="WP_260278794.1">
    <property type="nucleotide sequence ID" value="NZ_JANAVZ010000027.1"/>
</dbReference>
<keyword evidence="11 14" id="KW-0472">Membrane</keyword>
<keyword evidence="9" id="KW-0406">Ion transport</keyword>
<keyword evidence="4 14" id="KW-1134">Transmembrane beta strand</keyword>
<dbReference type="InterPro" id="IPR000531">
    <property type="entry name" value="Beta-barrel_TonB"/>
</dbReference>
<dbReference type="PANTHER" id="PTHR32552:SF82">
    <property type="entry name" value="FCUA PROTEIN"/>
    <property type="match status" value="1"/>
</dbReference>
<evidence type="ECO:0000256" key="16">
    <source>
        <dbReference type="RuleBase" id="RU003357"/>
    </source>
</evidence>
<dbReference type="PANTHER" id="PTHR32552">
    <property type="entry name" value="FERRICHROME IRON RECEPTOR-RELATED"/>
    <property type="match status" value="1"/>
</dbReference>
<evidence type="ECO:0000259" key="18">
    <source>
        <dbReference type="Pfam" id="PF00593"/>
    </source>
</evidence>
<evidence type="ECO:0000256" key="11">
    <source>
        <dbReference type="ARBA" id="ARBA00023136"/>
    </source>
</evidence>
<evidence type="ECO:0000256" key="14">
    <source>
        <dbReference type="PROSITE-ProRule" id="PRU01360"/>
    </source>
</evidence>
<feature type="domain" description="TonB-dependent receptor plug" evidence="19">
    <location>
        <begin position="67"/>
        <end position="163"/>
    </location>
</feature>
<evidence type="ECO:0000256" key="5">
    <source>
        <dbReference type="ARBA" id="ARBA00022496"/>
    </source>
</evidence>
<evidence type="ECO:0000256" key="9">
    <source>
        <dbReference type="ARBA" id="ARBA00023065"/>
    </source>
</evidence>
<dbReference type="InterPro" id="IPR012910">
    <property type="entry name" value="Plug_dom"/>
</dbReference>
<keyword evidence="6 14" id="KW-0812">Transmembrane</keyword>
<evidence type="ECO:0000256" key="1">
    <source>
        <dbReference type="ARBA" id="ARBA00004571"/>
    </source>
</evidence>
<proteinExistence type="inferred from homology"/>
<evidence type="ECO:0000256" key="13">
    <source>
        <dbReference type="ARBA" id="ARBA00023237"/>
    </source>
</evidence>
<comment type="similarity">
    <text evidence="2 14 16">Belongs to the TonB-dependent receptor family.</text>
</comment>
<evidence type="ECO:0000256" key="7">
    <source>
        <dbReference type="ARBA" id="ARBA00022729"/>
    </source>
</evidence>
<keyword evidence="8" id="KW-0408">Iron</keyword>
<keyword evidence="21" id="KW-1185">Reference proteome</keyword>
<organism evidence="20 21">
    <name type="scientific">Paracoccus maritimus</name>
    <dbReference type="NCBI Taxonomy" id="2933292"/>
    <lineage>
        <taxon>Bacteria</taxon>
        <taxon>Pseudomonadati</taxon>
        <taxon>Pseudomonadota</taxon>
        <taxon>Alphaproteobacteria</taxon>
        <taxon>Rhodobacterales</taxon>
        <taxon>Paracoccaceae</taxon>
        <taxon>Paracoccus</taxon>
    </lineage>
</organism>
<keyword evidence="3 14" id="KW-0813">Transport</keyword>
<dbReference type="Pfam" id="PF00593">
    <property type="entry name" value="TonB_dep_Rec_b-barrel"/>
    <property type="match status" value="1"/>
</dbReference>
<dbReference type="InterPro" id="IPR037066">
    <property type="entry name" value="Plug_dom_sf"/>
</dbReference>
<dbReference type="PROSITE" id="PS01156">
    <property type="entry name" value="TONB_DEPENDENT_REC_2"/>
    <property type="match status" value="1"/>
</dbReference>
<reference evidence="20 21" key="1">
    <citation type="submission" date="2022-04" db="EMBL/GenBank/DDBJ databases">
        <title>Paracoccus sp. YLB-12 draft genome sequence.</title>
        <authorList>
            <person name="Yu L."/>
        </authorList>
    </citation>
    <scope>NUCLEOTIDE SEQUENCE [LARGE SCALE GENOMIC DNA]</scope>
    <source>
        <strain evidence="20 21">YLB-12</strain>
    </source>
</reference>
<evidence type="ECO:0000313" key="21">
    <source>
        <dbReference type="Proteomes" id="UP001320702"/>
    </source>
</evidence>